<feature type="transmembrane region" description="Helical" evidence="1">
    <location>
        <begin position="15"/>
        <end position="34"/>
    </location>
</feature>
<keyword evidence="1" id="KW-0812">Transmembrane</keyword>
<dbReference type="Proteomes" id="UP000024376">
    <property type="component" value="Unassembled WGS sequence"/>
</dbReference>
<keyword evidence="1" id="KW-1133">Transmembrane helix</keyword>
<name>A0A024SK41_HYPJR</name>
<accession>A0A024SK41</accession>
<proteinExistence type="predicted"/>
<dbReference type="AlphaFoldDB" id="A0A024SK41"/>
<evidence type="ECO:0000313" key="3">
    <source>
        <dbReference type="Proteomes" id="UP000024376"/>
    </source>
</evidence>
<gene>
    <name evidence="2" type="ORF">M419DRAFT_122268</name>
</gene>
<keyword evidence="1" id="KW-0472">Membrane</keyword>
<reference evidence="3" key="1">
    <citation type="journal article" date="2013" name="Ind. Biotechnol.">
        <title>Comparative genomics analysis of Trichoderma reesei strains.</title>
        <authorList>
            <person name="Koike H."/>
            <person name="Aerts A."/>
            <person name="LaButti K."/>
            <person name="Grigoriev I.V."/>
            <person name="Baker S.E."/>
        </authorList>
    </citation>
    <scope>NUCLEOTIDE SEQUENCE [LARGE SCALE GENOMIC DNA]</scope>
    <source>
        <strain evidence="3">ATCC 56765 / BCRC 32924 / NRRL 11460 / Rut C-30</strain>
    </source>
</reference>
<evidence type="ECO:0000256" key="1">
    <source>
        <dbReference type="SAM" id="Phobius"/>
    </source>
</evidence>
<dbReference type="EMBL" id="KI911140">
    <property type="protein sequence ID" value="ETS05835.1"/>
    <property type="molecule type" value="Genomic_DNA"/>
</dbReference>
<sequence>MGITPGDILMGVQCLFFFSFFLFSFCFSFLFCLFSRDFLFLCQLAWWLYRTANRLERWDTRGLPVWRLGQRVSIRRDFFQRKVGVTLSLARFH</sequence>
<protein>
    <submittedName>
        <fullName evidence="2">Uncharacterized protein</fullName>
    </submittedName>
</protein>
<dbReference type="HOGENOM" id="CLU_2401259_0_0_1"/>
<dbReference type="KEGG" id="trr:M419DRAFT_122268"/>
<evidence type="ECO:0000313" key="2">
    <source>
        <dbReference type="EMBL" id="ETS05835.1"/>
    </source>
</evidence>
<organism evidence="2 3">
    <name type="scientific">Hypocrea jecorina (strain ATCC 56765 / BCRC 32924 / NRRL 11460 / Rut C-30)</name>
    <name type="common">Trichoderma reesei</name>
    <dbReference type="NCBI Taxonomy" id="1344414"/>
    <lineage>
        <taxon>Eukaryota</taxon>
        <taxon>Fungi</taxon>
        <taxon>Dikarya</taxon>
        <taxon>Ascomycota</taxon>
        <taxon>Pezizomycotina</taxon>
        <taxon>Sordariomycetes</taxon>
        <taxon>Hypocreomycetidae</taxon>
        <taxon>Hypocreales</taxon>
        <taxon>Hypocreaceae</taxon>
        <taxon>Trichoderma</taxon>
    </lineage>
</organism>